<keyword evidence="5" id="KW-0464">Manganese</keyword>
<gene>
    <name evidence="8" type="ORF">GMARGA_LOCUS6317</name>
</gene>
<dbReference type="EC" id="3.1.3.16" evidence="4"/>
<dbReference type="Gene3D" id="3.60.40.10">
    <property type="entry name" value="PPM-type phosphatase domain"/>
    <property type="match status" value="1"/>
</dbReference>
<sequence length="216" mass="24365">MCRRAIVTPNNEIYVGNAGDSRAVLSEDGVAIPMSDDHKPTNPGESKRITEAGGFVDIGRVNGNLALSRALGDFEFKKNTNLSVEKQIVTGIWDCLKSQEVISFIRKNIAEHKDLKRACEDLMERCLSKTNEVSIGTDNMTIIIVGFLHNKTETEWYKWMASRYGVKGFKYKEDIFEVDLEINYGDYDDSVNFSVDSDNNSNNNSDDEKEDLTLEM</sequence>
<proteinExistence type="inferred from homology"/>
<dbReference type="SUPFAM" id="SSF81606">
    <property type="entry name" value="PP2C-like"/>
    <property type="match status" value="1"/>
</dbReference>
<reference evidence="8 9" key="1">
    <citation type="submission" date="2021-06" db="EMBL/GenBank/DDBJ databases">
        <authorList>
            <person name="Kallberg Y."/>
            <person name="Tangrot J."/>
            <person name="Rosling A."/>
        </authorList>
    </citation>
    <scope>NUCLEOTIDE SEQUENCE [LARGE SCALE GENOMIC DNA]</scope>
    <source>
        <strain evidence="8 9">120-4 pot B 10/14</strain>
    </source>
</reference>
<dbReference type="EMBL" id="CAJVQB010002845">
    <property type="protein sequence ID" value="CAG8589053.1"/>
    <property type="molecule type" value="Genomic_DNA"/>
</dbReference>
<dbReference type="Pfam" id="PF00481">
    <property type="entry name" value="PP2C"/>
    <property type="match status" value="1"/>
</dbReference>
<dbReference type="PANTHER" id="PTHR13832">
    <property type="entry name" value="PROTEIN PHOSPHATASE 2C"/>
    <property type="match status" value="1"/>
</dbReference>
<dbReference type="SMART" id="SM00332">
    <property type="entry name" value="PP2Cc"/>
    <property type="match status" value="1"/>
</dbReference>
<evidence type="ECO:0000256" key="1">
    <source>
        <dbReference type="ARBA" id="ARBA00001936"/>
    </source>
</evidence>
<evidence type="ECO:0000259" key="7">
    <source>
        <dbReference type="PROSITE" id="PS51746"/>
    </source>
</evidence>
<evidence type="ECO:0000256" key="2">
    <source>
        <dbReference type="ARBA" id="ARBA00001946"/>
    </source>
</evidence>
<feature type="compositionally biased region" description="Acidic residues" evidence="6">
    <location>
        <begin position="205"/>
        <end position="216"/>
    </location>
</feature>
<organism evidence="8 9">
    <name type="scientific">Gigaspora margarita</name>
    <dbReference type="NCBI Taxonomy" id="4874"/>
    <lineage>
        <taxon>Eukaryota</taxon>
        <taxon>Fungi</taxon>
        <taxon>Fungi incertae sedis</taxon>
        <taxon>Mucoromycota</taxon>
        <taxon>Glomeromycotina</taxon>
        <taxon>Glomeromycetes</taxon>
        <taxon>Diversisporales</taxon>
        <taxon>Gigasporaceae</taxon>
        <taxon>Gigaspora</taxon>
    </lineage>
</organism>
<dbReference type="InterPro" id="IPR015655">
    <property type="entry name" value="PP2C"/>
</dbReference>
<evidence type="ECO:0000256" key="6">
    <source>
        <dbReference type="SAM" id="MobiDB-lite"/>
    </source>
</evidence>
<evidence type="ECO:0000256" key="3">
    <source>
        <dbReference type="ARBA" id="ARBA00006702"/>
    </source>
</evidence>
<feature type="domain" description="PPM-type phosphatase" evidence="7">
    <location>
        <begin position="1"/>
        <end position="147"/>
    </location>
</feature>
<keyword evidence="9" id="KW-1185">Reference proteome</keyword>
<feature type="region of interest" description="Disordered" evidence="6">
    <location>
        <begin position="193"/>
        <end position="216"/>
    </location>
</feature>
<evidence type="ECO:0000256" key="5">
    <source>
        <dbReference type="ARBA" id="ARBA00023211"/>
    </source>
</evidence>
<comment type="similarity">
    <text evidence="3">Belongs to the PP2C family.</text>
</comment>
<dbReference type="InterPro" id="IPR036457">
    <property type="entry name" value="PPM-type-like_dom_sf"/>
</dbReference>
<dbReference type="Proteomes" id="UP000789901">
    <property type="component" value="Unassembled WGS sequence"/>
</dbReference>
<evidence type="ECO:0000313" key="9">
    <source>
        <dbReference type="Proteomes" id="UP000789901"/>
    </source>
</evidence>
<accession>A0ABN7UIS3</accession>
<evidence type="ECO:0000313" key="8">
    <source>
        <dbReference type="EMBL" id="CAG8589053.1"/>
    </source>
</evidence>
<dbReference type="CDD" id="cd00143">
    <property type="entry name" value="PP2Cc"/>
    <property type="match status" value="1"/>
</dbReference>
<comment type="caution">
    <text evidence="8">The sequence shown here is derived from an EMBL/GenBank/DDBJ whole genome shotgun (WGS) entry which is preliminary data.</text>
</comment>
<comment type="cofactor">
    <cofactor evidence="1">
        <name>Mn(2+)</name>
        <dbReference type="ChEBI" id="CHEBI:29035"/>
    </cofactor>
</comment>
<comment type="cofactor">
    <cofactor evidence="2">
        <name>Mg(2+)</name>
        <dbReference type="ChEBI" id="CHEBI:18420"/>
    </cofactor>
</comment>
<feature type="compositionally biased region" description="Low complexity" evidence="6">
    <location>
        <begin position="193"/>
        <end position="204"/>
    </location>
</feature>
<name>A0ABN7UIS3_GIGMA</name>
<evidence type="ECO:0000256" key="4">
    <source>
        <dbReference type="ARBA" id="ARBA00013081"/>
    </source>
</evidence>
<protein>
    <recommendedName>
        <fullName evidence="4">protein-serine/threonine phosphatase</fullName>
        <ecNumber evidence="4">3.1.3.16</ecNumber>
    </recommendedName>
</protein>
<dbReference type="InterPro" id="IPR001932">
    <property type="entry name" value="PPM-type_phosphatase-like_dom"/>
</dbReference>
<dbReference type="PANTHER" id="PTHR13832:SF565">
    <property type="entry name" value="AT28366P-RELATED"/>
    <property type="match status" value="1"/>
</dbReference>
<dbReference type="PROSITE" id="PS51746">
    <property type="entry name" value="PPM_2"/>
    <property type="match status" value="1"/>
</dbReference>